<keyword evidence="2" id="KW-0479">Metal-binding</keyword>
<name>A0A645IDP8_9ZZZZ</name>
<evidence type="ECO:0000256" key="2">
    <source>
        <dbReference type="ARBA" id="ARBA00022723"/>
    </source>
</evidence>
<reference evidence="3" key="1">
    <citation type="submission" date="2019-08" db="EMBL/GenBank/DDBJ databases">
        <authorList>
            <person name="Kucharzyk K."/>
            <person name="Murdoch R.W."/>
            <person name="Higgins S."/>
            <person name="Loffler F."/>
        </authorList>
    </citation>
    <scope>NUCLEOTIDE SEQUENCE</scope>
</reference>
<dbReference type="Gene3D" id="3.40.1390.30">
    <property type="entry name" value="NIF3 (NGG1p interacting factor 3)-like"/>
    <property type="match status" value="1"/>
</dbReference>
<dbReference type="InterPro" id="IPR002678">
    <property type="entry name" value="DUF34/NIF3"/>
</dbReference>
<evidence type="ECO:0000313" key="3">
    <source>
        <dbReference type="EMBL" id="MPN49425.1"/>
    </source>
</evidence>
<dbReference type="SUPFAM" id="SSF102705">
    <property type="entry name" value="NIF3 (NGG1p interacting factor 3)-like"/>
    <property type="match status" value="1"/>
</dbReference>
<dbReference type="InterPro" id="IPR036069">
    <property type="entry name" value="DUF34/NIF3_sf"/>
</dbReference>
<dbReference type="Pfam" id="PF01784">
    <property type="entry name" value="DUF34_NIF3"/>
    <property type="match status" value="1"/>
</dbReference>
<sequence>MYSSSQTLGRALELSKMEFLAPHMTEDRGYGVIGYLPTNEPLERVVGKVKAFLKTQTRVHADIPEQLYRLTGRAQQNVRKIAIVNGSGGSFIPKALFKGADLLITGDVDHHGALDAREAGMAVLDIGHFASEAPMISTLEEYLRAEKNLASLDILISHSMHSPWICS</sequence>
<dbReference type="GO" id="GO:0046872">
    <property type="term" value="F:metal ion binding"/>
    <property type="evidence" value="ECO:0007669"/>
    <property type="project" value="UniProtKB-KW"/>
</dbReference>
<comment type="similarity">
    <text evidence="1">Belongs to the GTP cyclohydrolase I type 2/NIF3 family.</text>
</comment>
<dbReference type="PANTHER" id="PTHR13799:SF14">
    <property type="entry name" value="GTP CYCLOHYDROLASE 1 TYPE 2 HOMOLOG"/>
    <property type="match status" value="1"/>
</dbReference>
<accession>A0A645IDP8</accession>
<organism evidence="3">
    <name type="scientific">bioreactor metagenome</name>
    <dbReference type="NCBI Taxonomy" id="1076179"/>
    <lineage>
        <taxon>unclassified sequences</taxon>
        <taxon>metagenomes</taxon>
        <taxon>ecological metagenomes</taxon>
    </lineage>
</organism>
<gene>
    <name evidence="3" type="ORF">SDC9_197046</name>
</gene>
<protein>
    <recommendedName>
        <fullName evidence="4">GTP cyclohydrolase 1 type 2 homolog</fullName>
    </recommendedName>
</protein>
<proteinExistence type="inferred from homology"/>
<evidence type="ECO:0008006" key="4">
    <source>
        <dbReference type="Google" id="ProtNLM"/>
    </source>
</evidence>
<dbReference type="GO" id="GO:0005737">
    <property type="term" value="C:cytoplasm"/>
    <property type="evidence" value="ECO:0007669"/>
    <property type="project" value="TreeGrafter"/>
</dbReference>
<dbReference type="AlphaFoldDB" id="A0A645IDP8"/>
<evidence type="ECO:0000256" key="1">
    <source>
        <dbReference type="ARBA" id="ARBA00006964"/>
    </source>
</evidence>
<dbReference type="EMBL" id="VSSQ01112680">
    <property type="protein sequence ID" value="MPN49425.1"/>
    <property type="molecule type" value="Genomic_DNA"/>
</dbReference>
<dbReference type="PANTHER" id="PTHR13799">
    <property type="entry name" value="NGG1 INTERACTING FACTOR 3"/>
    <property type="match status" value="1"/>
</dbReference>
<comment type="caution">
    <text evidence="3">The sequence shown here is derived from an EMBL/GenBank/DDBJ whole genome shotgun (WGS) entry which is preliminary data.</text>
</comment>